<feature type="compositionally biased region" description="Pro residues" evidence="1">
    <location>
        <begin position="8"/>
        <end position="22"/>
    </location>
</feature>
<proteinExistence type="predicted"/>
<protein>
    <submittedName>
        <fullName evidence="2">Uncharacterized protein</fullName>
    </submittedName>
</protein>
<name>H2ZEF4_CIOSA</name>
<sequence>MVSRPKEPPSNAPNQPNQPNPPKLIAQPEPKQKTTKPVRPTPLLPTAPQFPGDFPAYPPPPSFYPYQPRPNMDLRPRFIKPANIPSTPPTAANNARVAVPPYSVLQPAYIAWPTRKAYCPRAKQWVHPRPTIIPLSFTRPPGAQMNNSASQAIPPDNMGGFPFYPPQWGQYPVKEEPMAMHPMIPDLHCATQEKKETK</sequence>
<evidence type="ECO:0000313" key="2">
    <source>
        <dbReference type="Ensembl" id="ENSCSAVP00000015970.1"/>
    </source>
</evidence>
<dbReference type="HOGENOM" id="CLU_1377687_0_0_1"/>
<feature type="region of interest" description="Disordered" evidence="1">
    <location>
        <begin position="1"/>
        <end position="67"/>
    </location>
</feature>
<organism evidence="2 3">
    <name type="scientific">Ciona savignyi</name>
    <name type="common">Pacific transparent sea squirt</name>
    <dbReference type="NCBI Taxonomy" id="51511"/>
    <lineage>
        <taxon>Eukaryota</taxon>
        <taxon>Metazoa</taxon>
        <taxon>Chordata</taxon>
        <taxon>Tunicata</taxon>
        <taxon>Ascidiacea</taxon>
        <taxon>Phlebobranchia</taxon>
        <taxon>Cionidae</taxon>
        <taxon>Ciona</taxon>
    </lineage>
</organism>
<dbReference type="Ensembl" id="ENSCSAVT00000016150.1">
    <property type="protein sequence ID" value="ENSCSAVP00000015970.1"/>
    <property type="gene ID" value="ENSCSAVG00000009400.1"/>
</dbReference>
<evidence type="ECO:0000256" key="1">
    <source>
        <dbReference type="SAM" id="MobiDB-lite"/>
    </source>
</evidence>
<accession>H2ZEF4</accession>
<reference evidence="2" key="3">
    <citation type="submission" date="2025-09" db="UniProtKB">
        <authorList>
            <consortium name="Ensembl"/>
        </authorList>
    </citation>
    <scope>IDENTIFICATION</scope>
</reference>
<keyword evidence="3" id="KW-1185">Reference proteome</keyword>
<reference evidence="2" key="2">
    <citation type="submission" date="2025-08" db="UniProtKB">
        <authorList>
            <consortium name="Ensembl"/>
        </authorList>
    </citation>
    <scope>IDENTIFICATION</scope>
</reference>
<dbReference type="AlphaFoldDB" id="H2ZEF4"/>
<dbReference type="Proteomes" id="UP000007875">
    <property type="component" value="Unassembled WGS sequence"/>
</dbReference>
<dbReference type="InParanoid" id="H2ZEF4"/>
<reference evidence="3" key="1">
    <citation type="submission" date="2003-08" db="EMBL/GenBank/DDBJ databases">
        <authorList>
            <person name="Birren B."/>
            <person name="Nusbaum C."/>
            <person name="Abebe A."/>
            <person name="Abouelleil A."/>
            <person name="Adekoya E."/>
            <person name="Ait-zahra M."/>
            <person name="Allen N."/>
            <person name="Allen T."/>
            <person name="An P."/>
            <person name="Anderson M."/>
            <person name="Anderson S."/>
            <person name="Arachchi H."/>
            <person name="Armbruster J."/>
            <person name="Bachantsang P."/>
            <person name="Baldwin J."/>
            <person name="Barry A."/>
            <person name="Bayul T."/>
            <person name="Blitshsteyn B."/>
            <person name="Bloom T."/>
            <person name="Blye J."/>
            <person name="Boguslavskiy L."/>
            <person name="Borowsky M."/>
            <person name="Boukhgalter B."/>
            <person name="Brunache A."/>
            <person name="Butler J."/>
            <person name="Calixte N."/>
            <person name="Calvo S."/>
            <person name="Camarata J."/>
            <person name="Campo K."/>
            <person name="Chang J."/>
            <person name="Cheshatsang Y."/>
            <person name="Citroen M."/>
            <person name="Collymore A."/>
            <person name="Considine T."/>
            <person name="Cook A."/>
            <person name="Cooke P."/>
            <person name="Corum B."/>
            <person name="Cuomo C."/>
            <person name="David R."/>
            <person name="Dawoe T."/>
            <person name="Degray S."/>
            <person name="Dodge S."/>
            <person name="Dooley K."/>
            <person name="Dorje P."/>
            <person name="Dorjee K."/>
            <person name="Dorris L."/>
            <person name="Duffey N."/>
            <person name="Dupes A."/>
            <person name="Elkins T."/>
            <person name="Engels R."/>
            <person name="Erickson J."/>
            <person name="Farina A."/>
            <person name="Faro S."/>
            <person name="Ferreira P."/>
            <person name="Fischer H."/>
            <person name="Fitzgerald M."/>
            <person name="Foley K."/>
            <person name="Gage D."/>
            <person name="Galagan J."/>
            <person name="Gearin G."/>
            <person name="Gnerre S."/>
            <person name="Gnirke A."/>
            <person name="Goyette A."/>
            <person name="Graham J."/>
            <person name="Grandbois E."/>
            <person name="Gyaltsen K."/>
            <person name="Hafez N."/>
            <person name="Hagopian D."/>
            <person name="Hagos B."/>
            <person name="Hall J."/>
            <person name="Hatcher B."/>
            <person name="Heller A."/>
            <person name="Higgins H."/>
            <person name="Honan T."/>
            <person name="Horn A."/>
            <person name="Houde N."/>
            <person name="Hughes L."/>
            <person name="Hulme W."/>
            <person name="Husby E."/>
            <person name="Iliev I."/>
            <person name="Jaffe D."/>
            <person name="Jones C."/>
            <person name="Kamal M."/>
            <person name="Kamat A."/>
            <person name="Kamvysselis M."/>
            <person name="Karlsson E."/>
            <person name="Kells C."/>
            <person name="Kieu A."/>
            <person name="Kisner P."/>
            <person name="Kodira C."/>
            <person name="Kulbokas E."/>
            <person name="Labutti K."/>
            <person name="Lama D."/>
            <person name="Landers T."/>
            <person name="Leger J."/>
            <person name="Levine S."/>
            <person name="Lewis D."/>
            <person name="Lewis T."/>
            <person name="Lindblad-toh K."/>
            <person name="Liu X."/>
            <person name="Lokyitsang T."/>
            <person name="Lokyitsang Y."/>
            <person name="Lucien O."/>
            <person name="Lui A."/>
            <person name="Ma L.J."/>
            <person name="Mabbitt R."/>
            <person name="Macdonald J."/>
            <person name="Maclean C."/>
            <person name="Major J."/>
            <person name="Manning J."/>
            <person name="Marabella R."/>
            <person name="Maru K."/>
            <person name="Matthews C."/>
            <person name="Mauceli E."/>
            <person name="Mccarthy M."/>
            <person name="Mcdonough S."/>
            <person name="Mcghee T."/>
            <person name="Meldrim J."/>
            <person name="Meneus L."/>
            <person name="Mesirov J."/>
            <person name="Mihalev A."/>
            <person name="Mihova T."/>
            <person name="Mikkelsen T."/>
            <person name="Mlenga V."/>
            <person name="Moru K."/>
            <person name="Mozes J."/>
            <person name="Mulrain L."/>
            <person name="Munson G."/>
            <person name="Naylor J."/>
            <person name="Newes C."/>
            <person name="Nguyen C."/>
            <person name="Nguyen N."/>
            <person name="Nguyen T."/>
            <person name="Nicol R."/>
            <person name="Nielsen C."/>
            <person name="Nizzari M."/>
            <person name="Norbu C."/>
            <person name="Norbu N."/>
            <person name="O'donnell P."/>
            <person name="Okoawo O."/>
            <person name="O'leary S."/>
            <person name="Omotosho B."/>
            <person name="O'neill K."/>
            <person name="Osman S."/>
            <person name="Parker S."/>
            <person name="Perrin D."/>
            <person name="Phunkhang P."/>
            <person name="Piqani B."/>
            <person name="Purcell S."/>
            <person name="Rachupka T."/>
            <person name="Ramasamy U."/>
            <person name="Rameau R."/>
            <person name="Ray V."/>
            <person name="Raymond C."/>
            <person name="Retta R."/>
            <person name="Richardson S."/>
            <person name="Rise C."/>
            <person name="Rodriguez J."/>
            <person name="Rogers J."/>
            <person name="Rogov P."/>
            <person name="Rutman M."/>
            <person name="Schupbach R."/>
            <person name="Seaman C."/>
            <person name="Settipalli S."/>
            <person name="Sharpe T."/>
            <person name="Sheridan J."/>
            <person name="Sherpa N."/>
            <person name="Shi J."/>
            <person name="Smirnov S."/>
            <person name="Smith C."/>
            <person name="Sougnez C."/>
            <person name="Spencer B."/>
            <person name="Stalker J."/>
            <person name="Stange-thomann N."/>
            <person name="Stavropoulos S."/>
            <person name="Stetson K."/>
            <person name="Stone C."/>
            <person name="Stone S."/>
            <person name="Stubbs M."/>
            <person name="Talamas J."/>
            <person name="Tchuinga P."/>
            <person name="Tenzing P."/>
            <person name="Tesfaye S."/>
            <person name="Theodore J."/>
            <person name="Thoulutsang Y."/>
            <person name="Topham K."/>
            <person name="Towey S."/>
            <person name="Tsamla T."/>
            <person name="Tsomo N."/>
            <person name="Vallee D."/>
            <person name="Vassiliev H."/>
            <person name="Venkataraman V."/>
            <person name="Vinson J."/>
            <person name="Vo A."/>
            <person name="Wade C."/>
            <person name="Wang S."/>
            <person name="Wangchuk T."/>
            <person name="Wangdi T."/>
            <person name="Whittaker C."/>
            <person name="Wilkinson J."/>
            <person name="Wu Y."/>
            <person name="Wyman D."/>
            <person name="Yadav S."/>
            <person name="Yang S."/>
            <person name="Yang X."/>
            <person name="Yeager S."/>
            <person name="Yee E."/>
            <person name="Young G."/>
            <person name="Zainoun J."/>
            <person name="Zembeck L."/>
            <person name="Zimmer A."/>
            <person name="Zody M."/>
            <person name="Lander E."/>
        </authorList>
    </citation>
    <scope>NUCLEOTIDE SEQUENCE [LARGE SCALE GENOMIC DNA]</scope>
</reference>
<evidence type="ECO:0000313" key="3">
    <source>
        <dbReference type="Proteomes" id="UP000007875"/>
    </source>
</evidence>